<proteinExistence type="predicted"/>
<protein>
    <submittedName>
        <fullName evidence="1">Unnamed protein product</fullName>
    </submittedName>
</protein>
<comment type="caution">
    <text evidence="1">The sequence shown here is derived from an EMBL/GenBank/DDBJ whole genome shotgun (WGS) entry which is preliminary data.</text>
</comment>
<reference evidence="1" key="1">
    <citation type="submission" date="2023-04" db="EMBL/GenBank/DDBJ databases">
        <title>Candida boidinii NBRC 1967.</title>
        <authorList>
            <person name="Ichikawa N."/>
            <person name="Sato H."/>
            <person name="Tonouchi N."/>
        </authorList>
    </citation>
    <scope>NUCLEOTIDE SEQUENCE</scope>
    <source>
        <strain evidence="1">NBRC 1967</strain>
    </source>
</reference>
<keyword evidence="2" id="KW-1185">Reference proteome</keyword>
<evidence type="ECO:0000313" key="2">
    <source>
        <dbReference type="Proteomes" id="UP001165101"/>
    </source>
</evidence>
<organism evidence="1 2">
    <name type="scientific">Candida boidinii</name>
    <name type="common">Yeast</name>
    <dbReference type="NCBI Taxonomy" id="5477"/>
    <lineage>
        <taxon>Eukaryota</taxon>
        <taxon>Fungi</taxon>
        <taxon>Dikarya</taxon>
        <taxon>Ascomycota</taxon>
        <taxon>Saccharomycotina</taxon>
        <taxon>Pichiomycetes</taxon>
        <taxon>Pichiales</taxon>
        <taxon>Pichiaceae</taxon>
        <taxon>Ogataea</taxon>
        <taxon>Ogataea/Candida clade</taxon>
    </lineage>
</organism>
<sequence length="1374" mass="158477">MSNELPPEYTSFTSVDNNPNNIKHSQENSSEDDKEKSNGYENTLPISEKSTSTSLPVYNELTDFKNSTETSTATEQLLLTTNTANATAPSQPSPPSMNSAPPLPKRTYNFNNAICFKTSERILDDLRNEPFFFYSAYSTDDADERPGILKEETVYYADRLIGFLKNTTRKYQFLVLDSCPDYCQSKRVQKLPSGKSAYVFDGILVPNDTQPHTIPTTPILHARIKLKGSFPLTTSVNHKFYCFEDHDLLEEDRNDLIDLTEKYIDTEDNNIKNMIKSSLPEIIDSATFVSSSSPIVMRIEITKPTFDYQSLMDFEEESIELRYTSFLSRFETSQQQDEFTAKTGIPSVRDCLYTLVKVLKGPIEYVNNEEKKTLKPNTSAELNININLSLLENKLLFEKQSEEELLPPSFSKFGKFKEIGIDYYRRALIEVFYLGNRLFAKTPRDFFKTRVSFTDAGSDLFYLLNEPTTQQQLQFWNNSTEFSHSPSYTILSATPYYSEQLLVNTYQALTSLNKDLIPEYFDALKWCSLNHQNSYVLQTYVASLSSAGTIGFTELKECYKQFDIDINDPDIAAQLTDDMLIIAYQNALILSTDKQSKIKLRNSLKTLGIYRESEAINDYLEREPLFDIADAYEALETDPSVDDDILVTAYQLKVEDSYQKDSIYERALLTVALQRKSLYLINFIDHSIPRLSSRYAVNNDKEAYKYLGCDQYADDFQVIRIFQERMNKDTNANFKELWNSLKIIGETRKSKLIEGFLSSGFIDSRLLSVESMPAGINNIGNTCYLNSLLQFYFVIKPLRDMILDYNSTLPEASDFNTSEAYSKRRIGGRVVSYKETERSYQFMYQLRDLFDKMIHTPDRCVTPTRELAYLAFSPSTDEVEFESEELQPKTSDSHLDDDLSTEWMVVSTNSIQEDNATQKDDLPDLISINSESERSTFKDEVMENEDSAEIQESNDGEEMVTGSSQIKFKENDVAETIDLCTPEPASKHKSKDTTEPNGKANETHQKRMPLTAKISPDQIENALEMGRQQDVTECIENVLFQMESALEPKEFENDNEQIDSIKEYFYGKTKQTLAPVDPQSKMELPDSSKIRTKIERFLSLLVNVGDHPKDIYDALDTYFTEDLMSLDDGEVKRSLTITELPKILQIQVQRVQFDRERGIPFKSIEPLPFKEKLYMDRYMDTDDQTIISKRHEVFHWRHKIRELNNRKSLINRRDENGFTVREALMGTRDLLKSELLLESGVLVDSNTIEVLQNQVERIDEELKSINSEVQSLETKIYTQFDQFTKIGYSIFAIFIHRGQASYGHYWIYIKDPVRNVYRKYNDEIVSEVTLEEVLNFQEGNTATPYYLVFVKEDLDEFINPLNRKIDHEAIVELD</sequence>
<evidence type="ECO:0000313" key="1">
    <source>
        <dbReference type="EMBL" id="GME87259.1"/>
    </source>
</evidence>
<dbReference type="EMBL" id="BSXV01000065">
    <property type="protein sequence ID" value="GME87259.1"/>
    <property type="molecule type" value="Genomic_DNA"/>
</dbReference>
<dbReference type="Proteomes" id="UP001165101">
    <property type="component" value="Unassembled WGS sequence"/>
</dbReference>
<gene>
    <name evidence="1" type="ORF">Cboi01_000027200</name>
</gene>
<name>A0ACB5TEE0_CANBO</name>
<accession>A0ACB5TEE0</accession>